<organism evidence="2">
    <name type="scientific">Amphimedon queenslandica</name>
    <name type="common">Sponge</name>
    <dbReference type="NCBI Taxonomy" id="400682"/>
    <lineage>
        <taxon>Eukaryota</taxon>
        <taxon>Metazoa</taxon>
        <taxon>Porifera</taxon>
        <taxon>Demospongiae</taxon>
        <taxon>Heteroscleromorpha</taxon>
        <taxon>Haplosclerida</taxon>
        <taxon>Niphatidae</taxon>
        <taxon>Amphimedon</taxon>
    </lineage>
</organism>
<dbReference type="EnsemblMetazoa" id="Aqu2.1.33233_001">
    <property type="protein sequence ID" value="Aqu2.1.33233_001"/>
    <property type="gene ID" value="Aqu2.1.33233"/>
</dbReference>
<name>A0A1X7UZN6_AMPQE</name>
<proteinExistence type="predicted"/>
<sequence length="115" mass="11850">MDPKVAALLQLLGGIPNVTITQSGNSLIAANNPINTLTSANNPAPAAPFQARSAVRPQAAEVARASQHQASHTSGSQSQLSCASRSTGTATTPTQLSKSCPKLVSHHTVHDDMKD</sequence>
<evidence type="ECO:0000256" key="1">
    <source>
        <dbReference type="SAM" id="MobiDB-lite"/>
    </source>
</evidence>
<accession>A0A1X7UZN6</accession>
<feature type="compositionally biased region" description="Polar residues" evidence="1">
    <location>
        <begin position="66"/>
        <end position="98"/>
    </location>
</feature>
<reference evidence="2" key="1">
    <citation type="submission" date="2017-05" db="UniProtKB">
        <authorList>
            <consortium name="EnsemblMetazoa"/>
        </authorList>
    </citation>
    <scope>IDENTIFICATION</scope>
</reference>
<dbReference type="AlphaFoldDB" id="A0A1X7UZN6"/>
<feature type="region of interest" description="Disordered" evidence="1">
    <location>
        <begin position="39"/>
        <end position="115"/>
    </location>
</feature>
<protein>
    <submittedName>
        <fullName evidence="2">Uncharacterized protein</fullName>
    </submittedName>
</protein>
<dbReference type="InParanoid" id="A0A1X7UZN6"/>
<evidence type="ECO:0000313" key="2">
    <source>
        <dbReference type="EnsemblMetazoa" id="Aqu2.1.33233_001"/>
    </source>
</evidence>